<comment type="caution">
    <text evidence="2">The sequence shown here is derived from an EMBL/GenBank/DDBJ whole genome shotgun (WGS) entry which is preliminary data.</text>
</comment>
<proteinExistence type="predicted"/>
<dbReference type="AlphaFoldDB" id="A0AA38X4Y5"/>
<evidence type="ECO:0000313" key="3">
    <source>
        <dbReference type="Proteomes" id="UP001172673"/>
    </source>
</evidence>
<accession>A0AA38X4Y5</accession>
<keyword evidence="3" id="KW-1185">Reference proteome</keyword>
<organism evidence="2 3">
    <name type="scientific">Cladophialophora chaetospira</name>
    <dbReference type="NCBI Taxonomy" id="386627"/>
    <lineage>
        <taxon>Eukaryota</taxon>
        <taxon>Fungi</taxon>
        <taxon>Dikarya</taxon>
        <taxon>Ascomycota</taxon>
        <taxon>Pezizomycotina</taxon>
        <taxon>Eurotiomycetes</taxon>
        <taxon>Chaetothyriomycetidae</taxon>
        <taxon>Chaetothyriales</taxon>
        <taxon>Herpotrichiellaceae</taxon>
        <taxon>Cladophialophora</taxon>
    </lineage>
</organism>
<gene>
    <name evidence="2" type="ORF">H2200_008938</name>
</gene>
<feature type="compositionally biased region" description="Polar residues" evidence="1">
    <location>
        <begin position="103"/>
        <end position="112"/>
    </location>
</feature>
<evidence type="ECO:0000256" key="1">
    <source>
        <dbReference type="SAM" id="MobiDB-lite"/>
    </source>
</evidence>
<name>A0AA38X4Y5_9EURO</name>
<protein>
    <submittedName>
        <fullName evidence="2">Uncharacterized protein</fullName>
    </submittedName>
</protein>
<dbReference type="Gene3D" id="2.30.30.1060">
    <property type="match status" value="1"/>
</dbReference>
<dbReference type="Proteomes" id="UP001172673">
    <property type="component" value="Unassembled WGS sequence"/>
</dbReference>
<dbReference type="EMBL" id="JAPDRK010000013">
    <property type="protein sequence ID" value="KAJ9606927.1"/>
    <property type="molecule type" value="Genomic_DNA"/>
</dbReference>
<reference evidence="2" key="1">
    <citation type="submission" date="2022-10" db="EMBL/GenBank/DDBJ databases">
        <title>Culturing micro-colonial fungi from biological soil crusts in the Mojave desert and describing Neophaeococcomyces mojavensis, and introducing the new genera and species Taxawa tesnikishii.</title>
        <authorList>
            <person name="Kurbessoian T."/>
            <person name="Stajich J.E."/>
        </authorList>
    </citation>
    <scope>NUCLEOTIDE SEQUENCE</scope>
    <source>
        <strain evidence="2">TK_41</strain>
    </source>
</reference>
<feature type="region of interest" description="Disordered" evidence="1">
    <location>
        <begin position="1"/>
        <end position="21"/>
    </location>
</feature>
<feature type="region of interest" description="Disordered" evidence="1">
    <location>
        <begin position="77"/>
        <end position="112"/>
    </location>
</feature>
<evidence type="ECO:0000313" key="2">
    <source>
        <dbReference type="EMBL" id="KAJ9606927.1"/>
    </source>
</evidence>
<sequence>MSEIKSKGGAPIEKGDTVSTPILTATVPRRKARRRGEKLVVFVGSPVRDSGASLIPLFVLNQVEEIVASEDEAQKLENAKGAGHAPAVVFTDQNNKKVAHKPTTVTNLDKEG</sequence>